<comment type="caution">
    <text evidence="1">The sequence shown here is derived from an EMBL/GenBank/DDBJ whole genome shotgun (WGS) entry which is preliminary data.</text>
</comment>
<sequence>MTEVSPGSTRAVGPGLAEVRFVLAGPVGDSRRYRVGEACLSRFATAADIVMGKPAPDPGGRCS</sequence>
<protein>
    <submittedName>
        <fullName evidence="1">Uncharacterized protein</fullName>
    </submittedName>
</protein>
<name>A0A8J7G9S4_9ACTN</name>
<evidence type="ECO:0000313" key="1">
    <source>
        <dbReference type="EMBL" id="MBG6134319.1"/>
    </source>
</evidence>
<reference evidence="1" key="1">
    <citation type="submission" date="2020-11" db="EMBL/GenBank/DDBJ databases">
        <title>Sequencing the genomes of 1000 actinobacteria strains.</title>
        <authorList>
            <person name="Klenk H.-P."/>
        </authorList>
    </citation>
    <scope>NUCLEOTIDE SEQUENCE</scope>
    <source>
        <strain evidence="1">DSM 45356</strain>
    </source>
</reference>
<dbReference type="AlphaFoldDB" id="A0A8J7G9S4"/>
<proteinExistence type="predicted"/>
<gene>
    <name evidence="1" type="ORF">IW245_000513</name>
</gene>
<organism evidence="1 2">
    <name type="scientific">Longispora fulva</name>
    <dbReference type="NCBI Taxonomy" id="619741"/>
    <lineage>
        <taxon>Bacteria</taxon>
        <taxon>Bacillati</taxon>
        <taxon>Actinomycetota</taxon>
        <taxon>Actinomycetes</taxon>
        <taxon>Micromonosporales</taxon>
        <taxon>Micromonosporaceae</taxon>
        <taxon>Longispora</taxon>
    </lineage>
</organism>
<dbReference type="EMBL" id="JADOUF010000001">
    <property type="protein sequence ID" value="MBG6134319.1"/>
    <property type="molecule type" value="Genomic_DNA"/>
</dbReference>
<dbReference type="Proteomes" id="UP000622552">
    <property type="component" value="Unassembled WGS sequence"/>
</dbReference>
<keyword evidence="2" id="KW-1185">Reference proteome</keyword>
<evidence type="ECO:0000313" key="2">
    <source>
        <dbReference type="Proteomes" id="UP000622552"/>
    </source>
</evidence>
<accession>A0A8J7G9S4</accession>